<evidence type="ECO:0000313" key="3">
    <source>
        <dbReference type="EMBL" id="EOT66739.1"/>
    </source>
</evidence>
<evidence type="ECO:0000313" key="4">
    <source>
        <dbReference type="Proteomes" id="UP000013783"/>
    </source>
</evidence>
<dbReference type="GO" id="GO:0009401">
    <property type="term" value="P:phosphoenolpyruvate-dependent sugar phosphotransferase system"/>
    <property type="evidence" value="ECO:0007669"/>
    <property type="project" value="InterPro"/>
</dbReference>
<reference evidence="3 5" key="2">
    <citation type="submission" date="2013-03" db="EMBL/GenBank/DDBJ databases">
        <title>The Genome Sequence of Enterococcus malodoratus ATCC_43197 (PacBio/Illumina hybrid assembly).</title>
        <authorList>
            <consortium name="The Broad Institute Genomics Platform"/>
            <consortium name="The Broad Institute Genome Sequencing Center for Infectious Disease"/>
            <person name="Earl A."/>
            <person name="Russ C."/>
            <person name="Gilmore M."/>
            <person name="Surin D."/>
            <person name="Walker B."/>
            <person name="Young S."/>
            <person name="Zeng Q."/>
            <person name="Gargeya S."/>
            <person name="Fitzgerald M."/>
            <person name="Haas B."/>
            <person name="Abouelleil A."/>
            <person name="Allen A.W."/>
            <person name="Alvarado L."/>
            <person name="Arachchi H.M."/>
            <person name="Berlin A.M."/>
            <person name="Chapman S.B."/>
            <person name="Gainer-Dewar J."/>
            <person name="Goldberg J."/>
            <person name="Griggs A."/>
            <person name="Gujja S."/>
            <person name="Hansen M."/>
            <person name="Howarth C."/>
            <person name="Imamovic A."/>
            <person name="Ireland A."/>
            <person name="Larimer J."/>
            <person name="McCowan C."/>
            <person name="Murphy C."/>
            <person name="Pearson M."/>
            <person name="Poon T.W."/>
            <person name="Priest M."/>
            <person name="Roberts A."/>
            <person name="Saif S."/>
            <person name="Shea T."/>
            <person name="Sisk P."/>
            <person name="Sykes S."/>
            <person name="Wortman J."/>
            <person name="Nusbaum C."/>
            <person name="Birren B."/>
        </authorList>
    </citation>
    <scope>NUCLEOTIDE SEQUENCE [LARGE SCALE GENOMIC DNA]</scope>
    <source>
        <strain evidence="3 5">ATCC 43197</strain>
    </source>
</reference>
<dbReference type="Pfam" id="PF03613">
    <property type="entry name" value="EIID-AGA"/>
    <property type="match status" value="1"/>
</dbReference>
<dbReference type="Proteomes" id="UP000014148">
    <property type="component" value="Unassembled WGS sequence"/>
</dbReference>
<proteinExistence type="predicted"/>
<dbReference type="AlphaFoldDB" id="R2NTB0"/>
<name>R2NTB0_9ENTE</name>
<feature type="transmembrane region" description="Helical" evidence="1">
    <location>
        <begin position="254"/>
        <end position="275"/>
    </location>
</feature>
<dbReference type="EMBL" id="ASWA01000003">
    <property type="protein sequence ID" value="EOT66739.1"/>
    <property type="molecule type" value="Genomic_DNA"/>
</dbReference>
<organism evidence="2 4">
    <name type="scientific">Enterococcus malodoratus ATCC 43197</name>
    <dbReference type="NCBI Taxonomy" id="1158601"/>
    <lineage>
        <taxon>Bacteria</taxon>
        <taxon>Bacillati</taxon>
        <taxon>Bacillota</taxon>
        <taxon>Bacilli</taxon>
        <taxon>Lactobacillales</taxon>
        <taxon>Enterococcaceae</taxon>
        <taxon>Enterococcus</taxon>
    </lineage>
</organism>
<dbReference type="PANTHER" id="PTHR32502">
    <property type="entry name" value="N-ACETYLGALACTOSAMINE PERMEASE II COMPONENT-RELATED"/>
    <property type="match status" value="1"/>
</dbReference>
<dbReference type="InterPro" id="IPR004704">
    <property type="entry name" value="PTS_IID_man"/>
</dbReference>
<dbReference type="PROSITE" id="PS51108">
    <property type="entry name" value="PTS_EIID"/>
    <property type="match status" value="1"/>
</dbReference>
<evidence type="ECO:0000256" key="1">
    <source>
        <dbReference type="SAM" id="Phobius"/>
    </source>
</evidence>
<feature type="transmembrane region" description="Helical" evidence="1">
    <location>
        <begin position="227"/>
        <end position="248"/>
    </location>
</feature>
<dbReference type="PATRIC" id="fig|1158601.3.peg.3049"/>
<evidence type="ECO:0000313" key="2">
    <source>
        <dbReference type="EMBL" id="EOH75277.1"/>
    </source>
</evidence>
<dbReference type="Proteomes" id="UP000013783">
    <property type="component" value="Unassembled WGS sequence"/>
</dbReference>
<keyword evidence="1" id="KW-0812">Transmembrane</keyword>
<keyword evidence="1" id="KW-0472">Membrane</keyword>
<dbReference type="PANTHER" id="PTHR32502:SF26">
    <property type="entry name" value="PHOSPHOTRANSFERASE SYSTEM SUGAR-SPECIFIC EIID COMPONENT"/>
    <property type="match status" value="1"/>
</dbReference>
<dbReference type="EMBL" id="AJAK01000020">
    <property type="protein sequence ID" value="EOH75277.1"/>
    <property type="molecule type" value="Genomic_DNA"/>
</dbReference>
<evidence type="ECO:0000313" key="5">
    <source>
        <dbReference type="Proteomes" id="UP000014148"/>
    </source>
</evidence>
<dbReference type="GO" id="GO:0005886">
    <property type="term" value="C:plasma membrane"/>
    <property type="evidence" value="ECO:0007669"/>
    <property type="project" value="TreeGrafter"/>
</dbReference>
<feature type="transmembrane region" description="Helical" evidence="1">
    <location>
        <begin position="147"/>
        <end position="165"/>
    </location>
</feature>
<gene>
    <name evidence="3" type="ORF">I585_02260</name>
    <name evidence="2" type="ORF">UAI_03079</name>
</gene>
<dbReference type="eggNOG" id="COG3716">
    <property type="taxonomic scope" value="Bacteria"/>
</dbReference>
<feature type="transmembrane region" description="Helical" evidence="1">
    <location>
        <begin position="121"/>
        <end position="140"/>
    </location>
</feature>
<dbReference type="OrthoDB" id="9795582at2"/>
<sequence length="278" mass="30501">MMNNAVEGKQPNEPILTKKDRHKAALRYMFMGVNNFNYETQQGPAVVFSLNKALRKIYSDDQEYIESLNNHFKYFNTTTAMANIILGASLAIEERDGGKSIESVQSLKTSLMGPFAGVGDTLIWILIPTILGSISGYMALEGNPVRAVMWLVFNLIFAFVKLKLWDLGYSSGVKLVTTLGEKLTIFTEAASVMGLTVVGALISTAVKVQTGLTFKTGAVKLPLQSDVLDKIMPALLPVLLTIVVYKLIGSKRWTTTRIIVLLIVISMVGAFFGILKPM</sequence>
<keyword evidence="1" id="KW-1133">Transmembrane helix</keyword>
<feature type="transmembrane region" description="Helical" evidence="1">
    <location>
        <begin position="185"/>
        <end position="206"/>
    </location>
</feature>
<accession>R2NTB0</accession>
<reference evidence="2 4" key="1">
    <citation type="submission" date="2013-02" db="EMBL/GenBank/DDBJ databases">
        <title>The Genome Sequence of Enterococcus malodoratus ATCC_43197.</title>
        <authorList>
            <consortium name="The Broad Institute Genome Sequencing Platform"/>
            <consortium name="The Broad Institute Genome Sequencing Center for Infectious Disease"/>
            <person name="Earl A.M."/>
            <person name="Gilmore M.S."/>
            <person name="Lebreton F."/>
            <person name="Walker B."/>
            <person name="Young S.K."/>
            <person name="Zeng Q."/>
            <person name="Gargeya S."/>
            <person name="Fitzgerald M."/>
            <person name="Haas B."/>
            <person name="Abouelleil A."/>
            <person name="Alvarado L."/>
            <person name="Arachchi H.M."/>
            <person name="Berlin A.M."/>
            <person name="Chapman S.B."/>
            <person name="Dewar J."/>
            <person name="Goldberg J."/>
            <person name="Griggs A."/>
            <person name="Gujja S."/>
            <person name="Hansen M."/>
            <person name="Howarth C."/>
            <person name="Imamovic A."/>
            <person name="Larimer J."/>
            <person name="McCowan C."/>
            <person name="Murphy C."/>
            <person name="Neiman D."/>
            <person name="Pearson M."/>
            <person name="Priest M."/>
            <person name="Roberts A."/>
            <person name="Saif S."/>
            <person name="Shea T."/>
            <person name="Sisk P."/>
            <person name="Sykes S."/>
            <person name="Wortman J."/>
            <person name="Nusbaum C."/>
            <person name="Birren B."/>
        </authorList>
    </citation>
    <scope>NUCLEOTIDE SEQUENCE [LARGE SCALE GENOMIC DNA]</scope>
    <source>
        <strain evidence="2 4">ATCC 43197</strain>
    </source>
</reference>
<dbReference type="InterPro" id="IPR050303">
    <property type="entry name" value="GatZ_KbaZ_carbometab"/>
</dbReference>
<evidence type="ECO:0008006" key="6">
    <source>
        <dbReference type="Google" id="ProtNLM"/>
    </source>
</evidence>
<dbReference type="RefSeq" id="WP_010741879.1">
    <property type="nucleotide sequence ID" value="NZ_KB946251.1"/>
</dbReference>
<dbReference type="STRING" id="71451.RV07_GL001552"/>
<comment type="caution">
    <text evidence="2">The sequence shown here is derived from an EMBL/GenBank/DDBJ whole genome shotgun (WGS) entry which is preliminary data.</text>
</comment>
<keyword evidence="5" id="KW-1185">Reference proteome</keyword>
<protein>
    <recommendedName>
        <fullName evidence="6">PTS system mannose/fructose/sorbose-specific IID component</fullName>
    </recommendedName>
</protein>